<proteinExistence type="inferred from homology"/>
<reference evidence="18" key="1">
    <citation type="journal article" date="2021" name="Open Biol.">
        <title>Shared evolutionary footprints suggest mitochondrial oxidative damage underlies multiple complex I losses in fungi.</title>
        <authorList>
            <person name="Schikora-Tamarit M.A."/>
            <person name="Marcet-Houben M."/>
            <person name="Nosek J."/>
            <person name="Gabaldon T."/>
        </authorList>
    </citation>
    <scope>NUCLEOTIDE SEQUENCE</scope>
    <source>
        <strain evidence="18">CBS2887</strain>
    </source>
</reference>
<dbReference type="CDD" id="cd16499">
    <property type="entry name" value="RING-HC_Bre1-like"/>
    <property type="match status" value="1"/>
</dbReference>
<keyword evidence="5 14" id="KW-0808">Transferase</keyword>
<evidence type="ECO:0000256" key="2">
    <source>
        <dbReference type="ARBA" id="ARBA00004123"/>
    </source>
</evidence>
<dbReference type="PROSITE" id="PS50089">
    <property type="entry name" value="ZF_RING_2"/>
    <property type="match status" value="1"/>
</dbReference>
<keyword evidence="10 14" id="KW-0156">Chromatin regulator</keyword>
<dbReference type="GO" id="GO:0008270">
    <property type="term" value="F:zinc ion binding"/>
    <property type="evidence" value="ECO:0007669"/>
    <property type="project" value="UniProtKB-KW"/>
</dbReference>
<evidence type="ECO:0000256" key="13">
    <source>
        <dbReference type="PROSITE-ProRule" id="PRU00175"/>
    </source>
</evidence>
<dbReference type="GO" id="GO:0016567">
    <property type="term" value="P:protein ubiquitination"/>
    <property type="evidence" value="ECO:0007669"/>
    <property type="project" value="UniProtKB-UniRule"/>
</dbReference>
<keyword evidence="9 14" id="KW-0862">Zinc</keyword>
<feature type="region of interest" description="Disordered" evidence="16">
    <location>
        <begin position="173"/>
        <end position="222"/>
    </location>
</feature>
<dbReference type="Proteomes" id="UP000774326">
    <property type="component" value="Unassembled WGS sequence"/>
</dbReference>
<evidence type="ECO:0000256" key="1">
    <source>
        <dbReference type="ARBA" id="ARBA00000900"/>
    </source>
</evidence>
<dbReference type="GO" id="GO:0006950">
    <property type="term" value="P:response to stress"/>
    <property type="evidence" value="ECO:0007669"/>
    <property type="project" value="UniProtKB-ARBA"/>
</dbReference>
<evidence type="ECO:0000256" key="10">
    <source>
        <dbReference type="ARBA" id="ARBA00022853"/>
    </source>
</evidence>
<feature type="compositionally biased region" description="Basic and acidic residues" evidence="16">
    <location>
        <begin position="189"/>
        <end position="205"/>
    </location>
</feature>
<dbReference type="SMART" id="SM00184">
    <property type="entry name" value="RING"/>
    <property type="match status" value="1"/>
</dbReference>
<dbReference type="Pfam" id="PF08647">
    <property type="entry name" value="BRE1"/>
    <property type="match status" value="1"/>
</dbReference>
<comment type="caution">
    <text evidence="18">The sequence shown here is derived from an EMBL/GenBank/DDBJ whole genome shotgun (WGS) entry which is preliminary data.</text>
</comment>
<comment type="catalytic activity">
    <reaction evidence="1 14">
        <text>S-ubiquitinyl-[E2 ubiquitin-conjugating enzyme]-L-cysteine + [acceptor protein]-L-lysine = [E2 ubiquitin-conjugating enzyme]-L-cysteine + N(6)-ubiquitinyl-[acceptor protein]-L-lysine.</text>
        <dbReference type="EC" id="2.3.2.27"/>
    </reaction>
</comment>
<keyword evidence="19" id="KW-1185">Reference proteome</keyword>
<dbReference type="AlphaFoldDB" id="A0A9P8Q506"/>
<dbReference type="SUPFAM" id="SSF57850">
    <property type="entry name" value="RING/U-box"/>
    <property type="match status" value="1"/>
</dbReference>
<evidence type="ECO:0000256" key="3">
    <source>
        <dbReference type="ARBA" id="ARBA00004906"/>
    </source>
</evidence>
<feature type="compositionally biased region" description="Polar residues" evidence="16">
    <location>
        <begin position="206"/>
        <end position="217"/>
    </location>
</feature>
<gene>
    <name evidence="18" type="ORF">WICPIJ_004846</name>
</gene>
<evidence type="ECO:0000313" key="18">
    <source>
        <dbReference type="EMBL" id="KAH3684203.1"/>
    </source>
</evidence>
<organism evidence="18 19">
    <name type="scientific">Wickerhamomyces pijperi</name>
    <name type="common">Yeast</name>
    <name type="synonym">Pichia pijperi</name>
    <dbReference type="NCBI Taxonomy" id="599730"/>
    <lineage>
        <taxon>Eukaryota</taxon>
        <taxon>Fungi</taxon>
        <taxon>Dikarya</taxon>
        <taxon>Ascomycota</taxon>
        <taxon>Saccharomycotina</taxon>
        <taxon>Saccharomycetes</taxon>
        <taxon>Phaffomycetales</taxon>
        <taxon>Wickerhamomycetaceae</taxon>
        <taxon>Wickerhamomyces</taxon>
    </lineage>
</organism>
<feature type="domain" description="RING-type" evidence="17">
    <location>
        <begin position="605"/>
        <end position="644"/>
    </location>
</feature>
<keyword evidence="12 14" id="KW-0539">Nucleus</keyword>
<evidence type="ECO:0000256" key="16">
    <source>
        <dbReference type="SAM" id="MobiDB-lite"/>
    </source>
</evidence>
<evidence type="ECO:0000256" key="6">
    <source>
        <dbReference type="ARBA" id="ARBA00022723"/>
    </source>
</evidence>
<evidence type="ECO:0000256" key="11">
    <source>
        <dbReference type="ARBA" id="ARBA00023054"/>
    </source>
</evidence>
<evidence type="ECO:0000256" key="14">
    <source>
        <dbReference type="RuleBase" id="RU365038"/>
    </source>
</evidence>
<dbReference type="OrthoDB" id="654191at2759"/>
<evidence type="ECO:0000259" key="17">
    <source>
        <dbReference type="PROSITE" id="PS50089"/>
    </source>
</evidence>
<dbReference type="GO" id="GO:0033503">
    <property type="term" value="C:HULC complex"/>
    <property type="evidence" value="ECO:0007669"/>
    <property type="project" value="TreeGrafter"/>
</dbReference>
<dbReference type="InterPro" id="IPR001841">
    <property type="entry name" value="Znf_RING"/>
</dbReference>
<keyword evidence="7 13" id="KW-0863">Zinc-finger</keyword>
<evidence type="ECO:0000256" key="9">
    <source>
        <dbReference type="ARBA" id="ARBA00022833"/>
    </source>
</evidence>
<feature type="coiled-coil region" evidence="15">
    <location>
        <begin position="548"/>
        <end position="575"/>
    </location>
</feature>
<comment type="subcellular location">
    <subcellularLocation>
        <location evidence="2 14">Nucleus</location>
    </subcellularLocation>
</comment>
<evidence type="ECO:0000256" key="5">
    <source>
        <dbReference type="ARBA" id="ARBA00022679"/>
    </source>
</evidence>
<dbReference type="InterPro" id="IPR013083">
    <property type="entry name" value="Znf_RING/FYVE/PHD"/>
</dbReference>
<evidence type="ECO:0000256" key="15">
    <source>
        <dbReference type="SAM" id="Coils"/>
    </source>
</evidence>
<dbReference type="Pfam" id="PF13920">
    <property type="entry name" value="zf-C3HC4_3"/>
    <property type="match status" value="1"/>
</dbReference>
<accession>A0A9P8Q506</accession>
<keyword evidence="6 14" id="KW-0479">Metal-binding</keyword>
<evidence type="ECO:0000256" key="8">
    <source>
        <dbReference type="ARBA" id="ARBA00022786"/>
    </source>
</evidence>
<sequence length="657" mass="75333">MSEKRTIDSDESANKKIKLDQLSESGPLTLKDVVYFQKEAIFRELNLVRAKCDTLGMSLKSTALEADRLKSRLSLIKNIVMSFVRYLEPVDKDNLLKDLEKLVEGESDDSLEQALAILSKFVSSLSGEIVPTSFSDISLKLAHIQTQYDGLALENKKLRETYTQLNEHYLQSVKENDRSNSKTLARIKPKTEETPTPDEVKESKSAPRSNLPTNTEKFSSEEISHKLDEYTATIETQKRLLDEQILSNQKLNEQINLLHQSKREEIEVKNSDVYLNLVKDYDTLNAEYAEINKKFEGLLEKFNKSEVKINDHHDSIVSRFHEEKEKVLAQCEKLEMDLTRIRTARDDLLAKVNILQSSKDAQEVIKDLNKTIETQKSVIDLFKFDSKWESSITADGGEEDIGKLKRSNTILINELKEFETLFKNLQGINFKKFQHIIENESILNKYRVEKKKADEKYFAVMRTKDSMTSEIKSLKDLNKKYELKISSIEDFRKHQDAEIANQINKNSSMERLVQMQKATIVKNDLNVTKLTNSLNLEVKKNLDSTNQLNELTASKTEYLSKISELELKLSTAESKNKAQGHQLSSRASQSSGSVELDSYRSLIYCSLCSKNWKNTAIKTCGHVFCKECTQERISARMRKCPTCNQPFSSNDILSIHL</sequence>
<dbReference type="GO" id="GO:0005634">
    <property type="term" value="C:nucleus"/>
    <property type="evidence" value="ECO:0007669"/>
    <property type="project" value="UniProtKB-SubCell"/>
</dbReference>
<dbReference type="EC" id="2.3.2.27" evidence="14"/>
<feature type="coiled-coil region" evidence="15">
    <location>
        <begin position="141"/>
        <end position="168"/>
    </location>
</feature>
<dbReference type="GO" id="GO:0006325">
    <property type="term" value="P:chromatin organization"/>
    <property type="evidence" value="ECO:0007669"/>
    <property type="project" value="UniProtKB-KW"/>
</dbReference>
<evidence type="ECO:0000313" key="19">
    <source>
        <dbReference type="Proteomes" id="UP000774326"/>
    </source>
</evidence>
<comment type="pathway">
    <text evidence="3 14">Protein modification; protein ubiquitination.</text>
</comment>
<dbReference type="FunFam" id="3.30.40.10:FF:000414">
    <property type="entry name" value="E3 ubiquitin protein ligase"/>
    <property type="match status" value="1"/>
</dbReference>
<dbReference type="GO" id="GO:0061630">
    <property type="term" value="F:ubiquitin protein ligase activity"/>
    <property type="evidence" value="ECO:0007669"/>
    <property type="project" value="UniProtKB-EC"/>
</dbReference>
<evidence type="ECO:0000256" key="12">
    <source>
        <dbReference type="ARBA" id="ARBA00023242"/>
    </source>
</evidence>
<protein>
    <recommendedName>
        <fullName evidence="14">E3 ubiquitin protein ligase</fullName>
        <ecNumber evidence="14">2.3.2.27</ecNumber>
    </recommendedName>
</protein>
<feature type="coiled-coil region" evidence="15">
    <location>
        <begin position="234"/>
        <end position="351"/>
    </location>
</feature>
<evidence type="ECO:0000256" key="7">
    <source>
        <dbReference type="ARBA" id="ARBA00022771"/>
    </source>
</evidence>
<dbReference type="EMBL" id="JAEUBG010002673">
    <property type="protein sequence ID" value="KAH3684203.1"/>
    <property type="molecule type" value="Genomic_DNA"/>
</dbReference>
<reference evidence="18" key="2">
    <citation type="submission" date="2021-01" db="EMBL/GenBank/DDBJ databases">
        <authorList>
            <person name="Schikora-Tamarit M.A."/>
        </authorList>
    </citation>
    <scope>NUCLEOTIDE SEQUENCE</scope>
    <source>
        <strain evidence="18">CBS2887</strain>
    </source>
</reference>
<dbReference type="InterPro" id="IPR013956">
    <property type="entry name" value="E3_ubiquit_lig_Bre1"/>
</dbReference>
<dbReference type="Gene3D" id="3.30.40.10">
    <property type="entry name" value="Zinc/RING finger domain, C3HC4 (zinc finger)"/>
    <property type="match status" value="1"/>
</dbReference>
<comment type="similarity">
    <text evidence="4 14">Belongs to the BRE1 family.</text>
</comment>
<keyword evidence="11 14" id="KW-0175">Coiled coil</keyword>
<keyword evidence="8 14" id="KW-0833">Ubl conjugation pathway</keyword>
<dbReference type="PANTHER" id="PTHR23163:SF0">
    <property type="entry name" value="E3 UBIQUITIN-PROTEIN LIGASE BRE1"/>
    <property type="match status" value="1"/>
</dbReference>
<dbReference type="PANTHER" id="PTHR23163">
    <property type="entry name" value="RING FINGER PROTEIN-RELATED"/>
    <property type="match status" value="1"/>
</dbReference>
<evidence type="ECO:0000256" key="4">
    <source>
        <dbReference type="ARBA" id="ARBA00005555"/>
    </source>
</evidence>
<name>A0A9P8Q506_WICPI</name>